<dbReference type="InterPro" id="IPR020471">
    <property type="entry name" value="AKR"/>
</dbReference>
<evidence type="ECO:0000259" key="1">
    <source>
        <dbReference type="Pfam" id="PF00248"/>
    </source>
</evidence>
<name>A0ABT5BY00_9BACT</name>
<dbReference type="PANTHER" id="PTHR43827">
    <property type="entry name" value="2,5-DIKETO-D-GLUCONIC ACID REDUCTASE"/>
    <property type="match status" value="1"/>
</dbReference>
<dbReference type="RefSeq" id="WP_272095967.1">
    <property type="nucleotide sequence ID" value="NZ_JAQNDK010000002.1"/>
</dbReference>
<proteinExistence type="predicted"/>
<dbReference type="EMBL" id="JAQNDK010000002">
    <property type="protein sequence ID" value="MDC0679035.1"/>
    <property type="molecule type" value="Genomic_DNA"/>
</dbReference>
<organism evidence="2 3">
    <name type="scientific">Sorangium atrum</name>
    <dbReference type="NCBI Taxonomy" id="2995308"/>
    <lineage>
        <taxon>Bacteria</taxon>
        <taxon>Pseudomonadati</taxon>
        <taxon>Myxococcota</taxon>
        <taxon>Polyangia</taxon>
        <taxon>Polyangiales</taxon>
        <taxon>Polyangiaceae</taxon>
        <taxon>Sorangium</taxon>
    </lineage>
</organism>
<feature type="domain" description="NADP-dependent oxidoreductase" evidence="1">
    <location>
        <begin position="29"/>
        <end position="259"/>
    </location>
</feature>
<dbReference type="PRINTS" id="PR00069">
    <property type="entry name" value="ALDKETRDTASE"/>
</dbReference>
<gene>
    <name evidence="2" type="ORF">POL72_14930</name>
</gene>
<dbReference type="PROSITE" id="PS00063">
    <property type="entry name" value="ALDOKETO_REDUCTASE_3"/>
    <property type="match status" value="1"/>
</dbReference>
<dbReference type="PIRSF" id="PIRSF000097">
    <property type="entry name" value="AKR"/>
    <property type="match status" value="1"/>
</dbReference>
<accession>A0ABT5BY00</accession>
<dbReference type="PROSITE" id="PS00798">
    <property type="entry name" value="ALDOKETO_REDUCTASE_1"/>
    <property type="match status" value="1"/>
</dbReference>
<sequence length="273" mass="29693">MIESPRLQMIDGRYIPQLGLGVYQSEPGAETEGAVLEALRLGYRHIDTAQFYGNEADVGSALRKSGLGRDAVFVTTKIANFNQGRDAALRSLERSLKEAAFDAYDLVLIHFPVTGKRGDTWRALVDAQKRGLAKSIGVSNYTVRHLEELLGESAVVPAINQVELSPFLGQAELRAFCAKHRILVQAYSPLTQGVKLGHKDIVSAAAKAGRTPAQVMLRWAVQHGLIVLPKSVTPARIAENGAIFDFALDADTMRTLDGLDVGFRASWDPTDVP</sequence>
<dbReference type="Pfam" id="PF00248">
    <property type="entry name" value="Aldo_ket_red"/>
    <property type="match status" value="1"/>
</dbReference>
<reference evidence="2 3" key="1">
    <citation type="submission" date="2023-01" db="EMBL/GenBank/DDBJ databases">
        <title>Minimal conservation of predation-associated metabolite biosynthetic gene clusters underscores biosynthetic potential of Myxococcota including descriptions for ten novel species: Archangium lansinium sp. nov., Myxococcus landrumus sp. nov., Nannocystis bai.</title>
        <authorList>
            <person name="Ahearne A."/>
            <person name="Stevens C."/>
            <person name="Dowd S."/>
        </authorList>
    </citation>
    <scope>NUCLEOTIDE SEQUENCE [LARGE SCALE GENOMIC DNA]</scope>
    <source>
        <strain evidence="2 3">WIWO2</strain>
    </source>
</reference>
<dbReference type="CDD" id="cd19071">
    <property type="entry name" value="AKR_AKR1-5-like"/>
    <property type="match status" value="1"/>
</dbReference>
<dbReference type="PROSITE" id="PS00062">
    <property type="entry name" value="ALDOKETO_REDUCTASE_2"/>
    <property type="match status" value="1"/>
</dbReference>
<evidence type="ECO:0000313" key="3">
    <source>
        <dbReference type="Proteomes" id="UP001217485"/>
    </source>
</evidence>
<dbReference type="PANTHER" id="PTHR43827:SF13">
    <property type="entry name" value="ALDO_KETO REDUCTASE FAMILY PROTEIN"/>
    <property type="match status" value="1"/>
</dbReference>
<dbReference type="Proteomes" id="UP001217485">
    <property type="component" value="Unassembled WGS sequence"/>
</dbReference>
<keyword evidence="3" id="KW-1185">Reference proteome</keyword>
<dbReference type="InterPro" id="IPR023210">
    <property type="entry name" value="NADP_OxRdtase_dom"/>
</dbReference>
<evidence type="ECO:0000313" key="2">
    <source>
        <dbReference type="EMBL" id="MDC0679035.1"/>
    </source>
</evidence>
<dbReference type="InterPro" id="IPR018170">
    <property type="entry name" value="Aldo/ket_reductase_CS"/>
</dbReference>
<dbReference type="Gene3D" id="3.20.20.100">
    <property type="entry name" value="NADP-dependent oxidoreductase domain"/>
    <property type="match status" value="1"/>
</dbReference>
<dbReference type="SUPFAM" id="SSF51430">
    <property type="entry name" value="NAD(P)-linked oxidoreductase"/>
    <property type="match status" value="1"/>
</dbReference>
<comment type="caution">
    <text evidence="2">The sequence shown here is derived from an EMBL/GenBank/DDBJ whole genome shotgun (WGS) entry which is preliminary data.</text>
</comment>
<protein>
    <submittedName>
        <fullName evidence="2">Aldo/keto reductase</fullName>
    </submittedName>
</protein>
<dbReference type="InterPro" id="IPR036812">
    <property type="entry name" value="NAD(P)_OxRdtase_dom_sf"/>
</dbReference>